<evidence type="ECO:0000313" key="2">
    <source>
        <dbReference type="Proteomes" id="UP000887116"/>
    </source>
</evidence>
<dbReference type="OrthoDB" id="6755115at2759"/>
<keyword evidence="2" id="KW-1185">Reference proteome</keyword>
<gene>
    <name evidence="1" type="ORF">TNCT_165021</name>
</gene>
<dbReference type="Proteomes" id="UP000887116">
    <property type="component" value="Unassembled WGS sequence"/>
</dbReference>
<dbReference type="AlphaFoldDB" id="A0A8X6GGW2"/>
<reference evidence="1" key="1">
    <citation type="submission" date="2020-07" db="EMBL/GenBank/DDBJ databases">
        <title>Multicomponent nature underlies the extraordinary mechanical properties of spider dragline silk.</title>
        <authorList>
            <person name="Kono N."/>
            <person name="Nakamura H."/>
            <person name="Mori M."/>
            <person name="Yoshida Y."/>
            <person name="Ohtoshi R."/>
            <person name="Malay A.D."/>
            <person name="Moran D.A.P."/>
            <person name="Tomita M."/>
            <person name="Numata K."/>
            <person name="Arakawa K."/>
        </authorList>
    </citation>
    <scope>NUCLEOTIDE SEQUENCE</scope>
</reference>
<sequence length="84" mass="9712">MRIHIRKCIVSMSAISQRSHLMESEAWRVDSELERGQTQAEVAEIIGVSQDVTSRIWKRLLWTRNASHQGKVVHLQQSSMKIDI</sequence>
<protein>
    <submittedName>
        <fullName evidence="1">Uncharacterized protein</fullName>
    </submittedName>
</protein>
<proteinExistence type="predicted"/>
<name>A0A8X6GGW2_TRICU</name>
<dbReference type="EMBL" id="BMAO01005810">
    <property type="protein sequence ID" value="GFR04112.1"/>
    <property type="molecule type" value="Genomic_DNA"/>
</dbReference>
<organism evidence="1 2">
    <name type="scientific">Trichonephila clavata</name>
    <name type="common">Joro spider</name>
    <name type="synonym">Nephila clavata</name>
    <dbReference type="NCBI Taxonomy" id="2740835"/>
    <lineage>
        <taxon>Eukaryota</taxon>
        <taxon>Metazoa</taxon>
        <taxon>Ecdysozoa</taxon>
        <taxon>Arthropoda</taxon>
        <taxon>Chelicerata</taxon>
        <taxon>Arachnida</taxon>
        <taxon>Araneae</taxon>
        <taxon>Araneomorphae</taxon>
        <taxon>Entelegynae</taxon>
        <taxon>Araneoidea</taxon>
        <taxon>Nephilidae</taxon>
        <taxon>Trichonephila</taxon>
    </lineage>
</organism>
<evidence type="ECO:0000313" key="1">
    <source>
        <dbReference type="EMBL" id="GFR04112.1"/>
    </source>
</evidence>
<comment type="caution">
    <text evidence="1">The sequence shown here is derived from an EMBL/GenBank/DDBJ whole genome shotgun (WGS) entry which is preliminary data.</text>
</comment>
<accession>A0A8X6GGW2</accession>